<protein>
    <submittedName>
        <fullName evidence="4">Uncharacterized protein</fullName>
    </submittedName>
</protein>
<dbReference type="PANTHER" id="PTHR45641:SF19">
    <property type="entry name" value="NEPHROCYSTIN-3"/>
    <property type="match status" value="1"/>
</dbReference>
<dbReference type="PANTHER" id="PTHR45641">
    <property type="entry name" value="TETRATRICOPEPTIDE REPEAT PROTEIN (AFU_ORTHOLOGUE AFUA_6G03870)"/>
    <property type="match status" value="1"/>
</dbReference>
<evidence type="ECO:0000313" key="5">
    <source>
        <dbReference type="Proteomes" id="UP000419017"/>
    </source>
</evidence>
<dbReference type="RefSeq" id="WP_197271509.1">
    <property type="nucleotide sequence ID" value="NZ_CABWIB010000001.1"/>
</dbReference>
<dbReference type="InterPro" id="IPR011990">
    <property type="entry name" value="TPR-like_helical_dom_sf"/>
</dbReference>
<organism evidence="4 5">
    <name type="scientific">Oceanivirga miroungae</name>
    <dbReference type="NCBI Taxonomy" id="1130046"/>
    <lineage>
        <taxon>Bacteria</taxon>
        <taxon>Fusobacteriati</taxon>
        <taxon>Fusobacteriota</taxon>
        <taxon>Fusobacteriia</taxon>
        <taxon>Fusobacteriales</taxon>
        <taxon>Leptotrichiaceae</taxon>
        <taxon>Oceanivirga</taxon>
    </lineage>
</organism>
<evidence type="ECO:0000313" key="4">
    <source>
        <dbReference type="EMBL" id="VWL85716.1"/>
    </source>
</evidence>
<dbReference type="Proteomes" id="UP000419017">
    <property type="component" value="Unassembled WGS sequence"/>
</dbReference>
<sequence>MTINEKIAFINEARIKRQELIKLSKSKEELELLKKVCEYTIDVYGEKSNVTIDILNEVGGAAKYVGEYNLAINSIVEARNIIKEKFGDDNIPYATTTLNLAEVYRFKGEIDKLLVLYQKVKEIYEKYDMYNTYEYASICNNLGLYYQDVKDSKKALELHLISYEILKNDNEHELALATTMNNLALAYRGVSDIEKSDEYIKKALKLYEKTVGKGHSMYSAAINSLASSLYLQGDLEKSLELFEKGLFIVEASFGTNSINYIKMKENVEMVKDTINKLK</sequence>
<evidence type="ECO:0000256" key="3">
    <source>
        <dbReference type="PROSITE-ProRule" id="PRU00339"/>
    </source>
</evidence>
<evidence type="ECO:0000256" key="1">
    <source>
        <dbReference type="ARBA" id="ARBA00022737"/>
    </source>
</evidence>
<dbReference type="AlphaFoldDB" id="A0A6I8MF60"/>
<dbReference type="PROSITE" id="PS50005">
    <property type="entry name" value="TPR"/>
    <property type="match status" value="1"/>
</dbReference>
<keyword evidence="2 3" id="KW-0802">TPR repeat</keyword>
<evidence type="ECO:0000256" key="2">
    <source>
        <dbReference type="ARBA" id="ARBA00022803"/>
    </source>
</evidence>
<dbReference type="SUPFAM" id="SSF48452">
    <property type="entry name" value="TPR-like"/>
    <property type="match status" value="1"/>
</dbReference>
<accession>A0A6I8MF60</accession>
<gene>
    <name evidence="4" type="ORF">OMES3154_01004</name>
</gene>
<dbReference type="EMBL" id="CABWIB010000001">
    <property type="protein sequence ID" value="VWL85716.1"/>
    <property type="molecule type" value="Genomic_DNA"/>
</dbReference>
<dbReference type="InterPro" id="IPR019734">
    <property type="entry name" value="TPR_rpt"/>
</dbReference>
<dbReference type="Gene3D" id="1.25.40.10">
    <property type="entry name" value="Tetratricopeptide repeat domain"/>
    <property type="match status" value="2"/>
</dbReference>
<keyword evidence="1" id="KW-0677">Repeat</keyword>
<dbReference type="SMART" id="SM00028">
    <property type="entry name" value="TPR"/>
    <property type="match status" value="4"/>
</dbReference>
<dbReference type="Pfam" id="PF13424">
    <property type="entry name" value="TPR_12"/>
    <property type="match status" value="2"/>
</dbReference>
<feature type="repeat" description="TPR" evidence="3">
    <location>
        <begin position="177"/>
        <end position="210"/>
    </location>
</feature>
<proteinExistence type="predicted"/>
<name>A0A6I8MF60_9FUSO</name>
<reference evidence="4 5" key="1">
    <citation type="submission" date="2019-10" db="EMBL/GenBank/DDBJ databases">
        <authorList>
            <person name="Blom J."/>
        </authorList>
    </citation>
    <scope>NUCLEOTIDE SEQUENCE [LARGE SCALE GENOMIC DNA]</scope>
    <source>
        <strain evidence="4 5">ES3154-GLU</strain>
    </source>
</reference>
<keyword evidence="5" id="KW-1185">Reference proteome</keyword>